<protein>
    <submittedName>
        <fullName evidence="2">Uncharacterized protein</fullName>
    </submittedName>
</protein>
<gene>
    <name evidence="2" type="ORF">PanWU01x14_126450</name>
</gene>
<keyword evidence="3" id="KW-1185">Reference proteome</keyword>
<dbReference type="AlphaFoldDB" id="A0A2P5CSV1"/>
<feature type="compositionally biased region" description="Basic and acidic residues" evidence="1">
    <location>
        <begin position="31"/>
        <end position="47"/>
    </location>
</feature>
<evidence type="ECO:0000313" key="3">
    <source>
        <dbReference type="Proteomes" id="UP000237105"/>
    </source>
</evidence>
<proteinExistence type="predicted"/>
<dbReference type="EMBL" id="JXTB01000098">
    <property type="protein sequence ID" value="PON64123.1"/>
    <property type="molecule type" value="Genomic_DNA"/>
</dbReference>
<name>A0A2P5CSV1_PARAD</name>
<sequence length="140" mass="15624">MGVPLKIDQATLNGDFGHFVDHILSNCYHNKPKEDKEKITKKSEESAPKQQVYVAKPITNQVGISDPKGSSSFAKSKNDHSLDTSDLSPTKSSYQKMRVGKKCNLRKRRKLLKLSTLSLSRGLRKPLLNEGPLLELSGYL</sequence>
<dbReference type="OrthoDB" id="1924068at2759"/>
<organism evidence="2 3">
    <name type="scientific">Parasponia andersonii</name>
    <name type="common">Sponia andersonii</name>
    <dbReference type="NCBI Taxonomy" id="3476"/>
    <lineage>
        <taxon>Eukaryota</taxon>
        <taxon>Viridiplantae</taxon>
        <taxon>Streptophyta</taxon>
        <taxon>Embryophyta</taxon>
        <taxon>Tracheophyta</taxon>
        <taxon>Spermatophyta</taxon>
        <taxon>Magnoliopsida</taxon>
        <taxon>eudicotyledons</taxon>
        <taxon>Gunneridae</taxon>
        <taxon>Pentapetalae</taxon>
        <taxon>rosids</taxon>
        <taxon>fabids</taxon>
        <taxon>Rosales</taxon>
        <taxon>Cannabaceae</taxon>
        <taxon>Parasponia</taxon>
    </lineage>
</organism>
<feature type="region of interest" description="Disordered" evidence="1">
    <location>
        <begin position="31"/>
        <end position="100"/>
    </location>
</feature>
<reference evidence="3" key="1">
    <citation type="submission" date="2016-06" db="EMBL/GenBank/DDBJ databases">
        <title>Parallel loss of symbiosis genes in relatives of nitrogen-fixing non-legume Parasponia.</title>
        <authorList>
            <person name="Van Velzen R."/>
            <person name="Holmer R."/>
            <person name="Bu F."/>
            <person name="Rutten L."/>
            <person name="Van Zeijl A."/>
            <person name="Liu W."/>
            <person name="Santuari L."/>
            <person name="Cao Q."/>
            <person name="Sharma T."/>
            <person name="Shen D."/>
            <person name="Roswanjaya Y."/>
            <person name="Wardhani T."/>
            <person name="Kalhor M.S."/>
            <person name="Jansen J."/>
            <person name="Van den Hoogen J."/>
            <person name="Gungor B."/>
            <person name="Hartog M."/>
            <person name="Hontelez J."/>
            <person name="Verver J."/>
            <person name="Yang W.-C."/>
            <person name="Schijlen E."/>
            <person name="Repin R."/>
            <person name="Schilthuizen M."/>
            <person name="Schranz E."/>
            <person name="Heidstra R."/>
            <person name="Miyata K."/>
            <person name="Fedorova E."/>
            <person name="Kohlen W."/>
            <person name="Bisseling T."/>
            <person name="Smit S."/>
            <person name="Geurts R."/>
        </authorList>
    </citation>
    <scope>NUCLEOTIDE SEQUENCE [LARGE SCALE GENOMIC DNA]</scope>
    <source>
        <strain evidence="3">cv. WU1-14</strain>
    </source>
</reference>
<evidence type="ECO:0000313" key="2">
    <source>
        <dbReference type="EMBL" id="PON64123.1"/>
    </source>
</evidence>
<dbReference type="Proteomes" id="UP000237105">
    <property type="component" value="Unassembled WGS sequence"/>
</dbReference>
<feature type="compositionally biased region" description="Polar residues" evidence="1">
    <location>
        <begin position="58"/>
        <end position="75"/>
    </location>
</feature>
<accession>A0A2P5CSV1</accession>
<evidence type="ECO:0000256" key="1">
    <source>
        <dbReference type="SAM" id="MobiDB-lite"/>
    </source>
</evidence>
<comment type="caution">
    <text evidence="2">The sequence shown here is derived from an EMBL/GenBank/DDBJ whole genome shotgun (WGS) entry which is preliminary data.</text>
</comment>
<feature type="compositionally biased region" description="Polar residues" evidence="1">
    <location>
        <begin position="84"/>
        <end position="95"/>
    </location>
</feature>